<dbReference type="Pfam" id="PF03171">
    <property type="entry name" value="2OG-FeII_Oxy"/>
    <property type="match status" value="1"/>
</dbReference>
<dbReference type="EMBL" id="CAJNOO010001163">
    <property type="protein sequence ID" value="CAF1107418.1"/>
    <property type="molecule type" value="Genomic_DNA"/>
</dbReference>
<evidence type="ECO:0000313" key="7">
    <source>
        <dbReference type="EMBL" id="CAF4070349.1"/>
    </source>
</evidence>
<evidence type="ECO:0000313" key="3">
    <source>
        <dbReference type="EMBL" id="CAF1028489.1"/>
    </source>
</evidence>
<dbReference type="Proteomes" id="UP000663882">
    <property type="component" value="Unassembled WGS sequence"/>
</dbReference>
<accession>A0A814IS73</accession>
<feature type="domain" description="Isopenicillin N synthase-like Fe(2+) 2OG dioxygenase" evidence="2">
    <location>
        <begin position="20"/>
        <end position="110"/>
    </location>
</feature>
<dbReference type="AlphaFoldDB" id="A0A814IS73"/>
<evidence type="ECO:0000313" key="6">
    <source>
        <dbReference type="EMBL" id="CAF4031397.1"/>
    </source>
</evidence>
<protein>
    <recommendedName>
        <fullName evidence="2">Isopenicillin N synthase-like Fe(2+) 2OG dioxygenase domain-containing protein</fullName>
    </recommendedName>
</protein>
<dbReference type="OrthoDB" id="10019061at2759"/>
<feature type="region of interest" description="Disordered" evidence="1">
    <location>
        <begin position="167"/>
        <end position="197"/>
    </location>
</feature>
<evidence type="ECO:0000313" key="9">
    <source>
        <dbReference type="Proteomes" id="UP000663889"/>
    </source>
</evidence>
<dbReference type="EMBL" id="CAJNOL010000508">
    <property type="protein sequence ID" value="CAF1095872.1"/>
    <property type="molecule type" value="Genomic_DNA"/>
</dbReference>
<evidence type="ECO:0000256" key="1">
    <source>
        <dbReference type="SAM" id="MobiDB-lite"/>
    </source>
</evidence>
<evidence type="ECO:0000313" key="8">
    <source>
        <dbReference type="Proteomes" id="UP000663870"/>
    </source>
</evidence>
<dbReference type="Proteomes" id="UP000663823">
    <property type="component" value="Unassembled WGS sequence"/>
</dbReference>
<dbReference type="InterPro" id="IPR027443">
    <property type="entry name" value="IPNS-like_sf"/>
</dbReference>
<evidence type="ECO:0000313" key="4">
    <source>
        <dbReference type="EMBL" id="CAF1095872.1"/>
    </source>
</evidence>
<dbReference type="EMBL" id="CAJOAX010008352">
    <property type="protein sequence ID" value="CAF4031397.1"/>
    <property type="molecule type" value="Genomic_DNA"/>
</dbReference>
<dbReference type="EMBL" id="CAJNOU010000546">
    <property type="protein sequence ID" value="CAF1028489.1"/>
    <property type="molecule type" value="Genomic_DNA"/>
</dbReference>
<organism evidence="3 9">
    <name type="scientific">Rotaria sordida</name>
    <dbReference type="NCBI Taxonomy" id="392033"/>
    <lineage>
        <taxon>Eukaryota</taxon>
        <taxon>Metazoa</taxon>
        <taxon>Spiralia</taxon>
        <taxon>Gnathifera</taxon>
        <taxon>Rotifera</taxon>
        <taxon>Eurotatoria</taxon>
        <taxon>Bdelloidea</taxon>
        <taxon>Philodinida</taxon>
        <taxon>Philodinidae</taxon>
        <taxon>Rotaria</taxon>
    </lineage>
</organism>
<dbReference type="SUPFAM" id="SSF51197">
    <property type="entry name" value="Clavaminate synthase-like"/>
    <property type="match status" value="1"/>
</dbReference>
<comment type="caution">
    <text evidence="3">The sequence shown here is derived from an EMBL/GenBank/DDBJ whole genome shotgun (WGS) entry which is preliminary data.</text>
</comment>
<evidence type="ECO:0000313" key="5">
    <source>
        <dbReference type="EMBL" id="CAF1107418.1"/>
    </source>
</evidence>
<proteinExistence type="predicted"/>
<reference evidence="3" key="1">
    <citation type="submission" date="2021-02" db="EMBL/GenBank/DDBJ databases">
        <authorList>
            <person name="Nowell W R."/>
        </authorList>
    </citation>
    <scope>NUCLEOTIDE SEQUENCE</scope>
</reference>
<dbReference type="Proteomes" id="UP000663889">
    <property type="component" value="Unassembled WGS sequence"/>
</dbReference>
<name>A0A814IS73_9BILA</name>
<dbReference type="Proteomes" id="UP000663870">
    <property type="component" value="Unassembled WGS sequence"/>
</dbReference>
<feature type="compositionally biased region" description="Polar residues" evidence="1">
    <location>
        <begin position="175"/>
        <end position="185"/>
    </location>
</feature>
<dbReference type="EMBL" id="CAJOBE010008814">
    <property type="protein sequence ID" value="CAF4070349.1"/>
    <property type="molecule type" value="Genomic_DNA"/>
</dbReference>
<evidence type="ECO:0000259" key="2">
    <source>
        <dbReference type="Pfam" id="PF03171"/>
    </source>
</evidence>
<dbReference type="InterPro" id="IPR044861">
    <property type="entry name" value="IPNS-like_FE2OG_OXY"/>
</dbReference>
<dbReference type="Proteomes" id="UP000663874">
    <property type="component" value="Unassembled WGS sequence"/>
</dbReference>
<keyword evidence="8" id="KW-1185">Reference proteome</keyword>
<dbReference type="Gene3D" id="2.60.120.330">
    <property type="entry name" value="B-lactam Antibiotic, Isopenicillin N Synthase, Chain"/>
    <property type="match status" value="1"/>
</dbReference>
<gene>
    <name evidence="7" type="ORF">FNK824_LOCUS29772</name>
    <name evidence="4" type="ORF">JXQ802_LOCUS18944</name>
    <name evidence="6" type="ORF">OTI717_LOCUS30655</name>
    <name evidence="5" type="ORF">RFH988_LOCUS19647</name>
    <name evidence="3" type="ORF">SEV965_LOCUS12180</name>
</gene>
<sequence length="280" mass="31812">MLDIVNYFNERTGPAQQPKIGFNTDEMNCVPHFDPGLFSLSILSTCNGLQLKDLRQDQWVDGPNNCEDGQRSIGVIWLGEAASIMTGNRFKSGIHRVVYPRIPHQARLTIWQEVCTKTQIDTLLKPNDDFVLISDKDAIRINNLSNSVSLQVQYGEQALNSFMNHVGDEHDPSKTKLNSDQVTMRDTSDNDQYTEKGSDRKLLPGGAFVTMTNQPNSEPLQVESNGETLNHFMKRIENERGLSMSKSGVEHVQIKFPMRVRKTPDQSNNKFSFFSKLFKW</sequence>